<keyword evidence="7" id="KW-1185">Reference proteome</keyword>
<evidence type="ECO:0000256" key="1">
    <source>
        <dbReference type="ARBA" id="ARBA00023015"/>
    </source>
</evidence>
<dbReference type="GO" id="GO:0003700">
    <property type="term" value="F:DNA-binding transcription factor activity"/>
    <property type="evidence" value="ECO:0007669"/>
    <property type="project" value="TreeGrafter"/>
</dbReference>
<dbReference type="SMART" id="SM00346">
    <property type="entry name" value="HTH_ICLR"/>
    <property type="match status" value="1"/>
</dbReference>
<evidence type="ECO:0000256" key="3">
    <source>
        <dbReference type="ARBA" id="ARBA00023163"/>
    </source>
</evidence>
<dbReference type="InterPro" id="IPR036390">
    <property type="entry name" value="WH_DNA-bd_sf"/>
</dbReference>
<keyword evidence="1" id="KW-0805">Transcription regulation</keyword>
<dbReference type="PROSITE" id="PS51077">
    <property type="entry name" value="HTH_ICLR"/>
    <property type="match status" value="1"/>
</dbReference>
<dbReference type="Pfam" id="PF01614">
    <property type="entry name" value="IclR_C"/>
    <property type="match status" value="1"/>
</dbReference>
<protein>
    <submittedName>
        <fullName evidence="6">DNA-binding transcriptional regulator, IclR family</fullName>
    </submittedName>
</protein>
<accession>A0A1I6BJC2</accession>
<dbReference type="InterPro" id="IPR014757">
    <property type="entry name" value="Tscrpt_reg_IclR_C"/>
</dbReference>
<dbReference type="RefSeq" id="WP_092678652.1">
    <property type="nucleotide sequence ID" value="NZ_FOXS01000009.1"/>
</dbReference>
<evidence type="ECO:0000313" key="6">
    <source>
        <dbReference type="EMBL" id="SFQ81030.1"/>
    </source>
</evidence>
<dbReference type="GO" id="GO:0003677">
    <property type="term" value="F:DNA binding"/>
    <property type="evidence" value="ECO:0007669"/>
    <property type="project" value="UniProtKB-KW"/>
</dbReference>
<keyword evidence="2 6" id="KW-0238">DNA-binding</keyword>
<dbReference type="Pfam" id="PF09339">
    <property type="entry name" value="HTH_IclR"/>
    <property type="match status" value="1"/>
</dbReference>
<proteinExistence type="predicted"/>
<dbReference type="Gene3D" id="1.10.10.10">
    <property type="entry name" value="Winged helix-like DNA-binding domain superfamily/Winged helix DNA-binding domain"/>
    <property type="match status" value="1"/>
</dbReference>
<dbReference type="InterPro" id="IPR036388">
    <property type="entry name" value="WH-like_DNA-bd_sf"/>
</dbReference>
<evidence type="ECO:0000313" key="7">
    <source>
        <dbReference type="Proteomes" id="UP000199029"/>
    </source>
</evidence>
<dbReference type="SUPFAM" id="SSF55781">
    <property type="entry name" value="GAF domain-like"/>
    <property type="match status" value="1"/>
</dbReference>
<dbReference type="InterPro" id="IPR050707">
    <property type="entry name" value="HTH_MetabolicPath_Reg"/>
</dbReference>
<dbReference type="STRING" id="1227077.SAMN04515668_4610"/>
<dbReference type="InterPro" id="IPR005471">
    <property type="entry name" value="Tscrpt_reg_IclR_N"/>
</dbReference>
<dbReference type="AlphaFoldDB" id="A0A1I6BJC2"/>
<dbReference type="InterPro" id="IPR029016">
    <property type="entry name" value="GAF-like_dom_sf"/>
</dbReference>
<dbReference type="GO" id="GO:0045892">
    <property type="term" value="P:negative regulation of DNA-templated transcription"/>
    <property type="evidence" value="ECO:0007669"/>
    <property type="project" value="TreeGrafter"/>
</dbReference>
<dbReference type="OrthoDB" id="9791752at2"/>
<gene>
    <name evidence="6" type="ORF">SAMN04515668_4610</name>
</gene>
<keyword evidence="3" id="KW-0804">Transcription</keyword>
<feature type="domain" description="HTH iclR-type" evidence="4">
    <location>
        <begin position="2"/>
        <end position="65"/>
    </location>
</feature>
<evidence type="ECO:0000259" key="5">
    <source>
        <dbReference type="PROSITE" id="PS51078"/>
    </source>
</evidence>
<evidence type="ECO:0000259" key="4">
    <source>
        <dbReference type="PROSITE" id="PS51077"/>
    </source>
</evidence>
<dbReference type="EMBL" id="FOXS01000009">
    <property type="protein sequence ID" value="SFQ81030.1"/>
    <property type="molecule type" value="Genomic_DNA"/>
</dbReference>
<feature type="domain" description="IclR-ED" evidence="5">
    <location>
        <begin position="66"/>
        <end position="245"/>
    </location>
</feature>
<dbReference type="PANTHER" id="PTHR30136:SF24">
    <property type="entry name" value="HTH-TYPE TRANSCRIPTIONAL REPRESSOR ALLR"/>
    <property type="match status" value="1"/>
</dbReference>
<dbReference type="SUPFAM" id="SSF46785">
    <property type="entry name" value="Winged helix' DNA-binding domain"/>
    <property type="match status" value="1"/>
</dbReference>
<dbReference type="PROSITE" id="PS51078">
    <property type="entry name" value="ICLR_ED"/>
    <property type="match status" value="1"/>
</dbReference>
<evidence type="ECO:0000256" key="2">
    <source>
        <dbReference type="ARBA" id="ARBA00023125"/>
    </source>
</evidence>
<reference evidence="7" key="1">
    <citation type="submission" date="2016-10" db="EMBL/GenBank/DDBJ databases">
        <authorList>
            <person name="Varghese N."/>
            <person name="Submissions S."/>
        </authorList>
    </citation>
    <scope>NUCLEOTIDE SEQUENCE [LARGE SCALE GENOMIC DNA]</scope>
    <source>
        <strain evidence="7">OR362-8,ATCC BAA-1266,JCM 13504</strain>
    </source>
</reference>
<organism evidence="6 7">
    <name type="scientific">Hymenobacter arizonensis</name>
    <name type="common">Siccationidurans arizonensis</name>
    <dbReference type="NCBI Taxonomy" id="1227077"/>
    <lineage>
        <taxon>Bacteria</taxon>
        <taxon>Pseudomonadati</taxon>
        <taxon>Bacteroidota</taxon>
        <taxon>Cytophagia</taxon>
        <taxon>Cytophagales</taxon>
        <taxon>Hymenobacteraceae</taxon>
        <taxon>Hymenobacter</taxon>
    </lineage>
</organism>
<name>A0A1I6BJC2_HYMAR</name>
<dbReference type="PANTHER" id="PTHR30136">
    <property type="entry name" value="HELIX-TURN-HELIX TRANSCRIPTIONAL REGULATOR, ICLR FAMILY"/>
    <property type="match status" value="1"/>
</dbReference>
<dbReference type="Gene3D" id="3.30.450.40">
    <property type="match status" value="1"/>
</dbReference>
<sequence length="245" mass="26939">MVLVVIKALDILEFVARDSGRTYSLTEIAAGLNMNQATCVNILQTLVEKSYLEHMGRKKGYRLGPKAYDLTNNQAYSLNLITAARDVMENLTRSLNETCLLGVIRNQKRFIVHIVHGDQDLQVRSPTERSVYETASGRVLLAYLSEKELAAFVASVGLPSAENWPGADTPEGLAAVLAQIRADELLVTLSPSHIVGLAVPIWQQTQVVASLSLFLPESRCTAARKKEIIQALRQAARQINQQLAS</sequence>
<dbReference type="Proteomes" id="UP000199029">
    <property type="component" value="Unassembled WGS sequence"/>
</dbReference>